<proteinExistence type="predicted"/>
<protein>
    <submittedName>
        <fullName evidence="1">Uncharacterized protein</fullName>
    </submittedName>
</protein>
<comment type="caution">
    <text evidence="1">The sequence shown here is derived from an EMBL/GenBank/DDBJ whole genome shotgun (WGS) entry which is preliminary data.</text>
</comment>
<gene>
    <name evidence="1" type="ORF">MEDL_25504</name>
</gene>
<dbReference type="EMBL" id="CAJPWZ010001263">
    <property type="protein sequence ID" value="CAG2211459.1"/>
    <property type="molecule type" value="Genomic_DNA"/>
</dbReference>
<evidence type="ECO:0000313" key="2">
    <source>
        <dbReference type="Proteomes" id="UP000683360"/>
    </source>
</evidence>
<dbReference type="Proteomes" id="UP000683360">
    <property type="component" value="Unassembled WGS sequence"/>
</dbReference>
<accession>A0A8S3RX89</accession>
<organism evidence="1 2">
    <name type="scientific">Mytilus edulis</name>
    <name type="common">Blue mussel</name>
    <dbReference type="NCBI Taxonomy" id="6550"/>
    <lineage>
        <taxon>Eukaryota</taxon>
        <taxon>Metazoa</taxon>
        <taxon>Spiralia</taxon>
        <taxon>Lophotrochozoa</taxon>
        <taxon>Mollusca</taxon>
        <taxon>Bivalvia</taxon>
        <taxon>Autobranchia</taxon>
        <taxon>Pteriomorphia</taxon>
        <taxon>Mytilida</taxon>
        <taxon>Mytiloidea</taxon>
        <taxon>Mytilidae</taxon>
        <taxon>Mytilinae</taxon>
        <taxon>Mytilus</taxon>
    </lineage>
</organism>
<evidence type="ECO:0000313" key="1">
    <source>
        <dbReference type="EMBL" id="CAG2211459.1"/>
    </source>
</evidence>
<name>A0A8S3RX89_MYTED</name>
<reference evidence="1" key="1">
    <citation type="submission" date="2021-03" db="EMBL/GenBank/DDBJ databases">
        <authorList>
            <person name="Bekaert M."/>
        </authorList>
    </citation>
    <scope>NUCLEOTIDE SEQUENCE</scope>
</reference>
<keyword evidence="2" id="KW-1185">Reference proteome</keyword>
<dbReference type="AlphaFoldDB" id="A0A8S3RX89"/>
<sequence>MCPQLYCQSGQQDTRRRVSCGLSECDGTKTHKKRELFTMCPYSCTVRDVMWTTKTQEERIDHYVSLQLYCQTVLSESDVDNKDTRRENWSLCVPSVMNQQRHKKRELITTAVLSESDGQQRHKKRENCSLCPYSCQSVMWTTKTQEERIDHYVSLQLYCQSVMWTTKTQEERIVHYVSLQLYCQSVMWTTKTQEERLITMCPAVLSECGMWTTKTQEERIDHYVSVLSV</sequence>